<name>A0A1A9URV6_GLOAU</name>
<sequence>MVPESVEMRSDRLNDTIKHAKVHKQYENRSERKQGLTLTNQKCNRITEDEEKKRDEDKKMCALTGMEAHSYKPHSKRKTRFLEFGNSGQYSVIKAVSR</sequence>
<organism evidence="1 2">
    <name type="scientific">Glossina austeni</name>
    <name type="common">Savannah tsetse fly</name>
    <dbReference type="NCBI Taxonomy" id="7395"/>
    <lineage>
        <taxon>Eukaryota</taxon>
        <taxon>Metazoa</taxon>
        <taxon>Ecdysozoa</taxon>
        <taxon>Arthropoda</taxon>
        <taxon>Hexapoda</taxon>
        <taxon>Insecta</taxon>
        <taxon>Pterygota</taxon>
        <taxon>Neoptera</taxon>
        <taxon>Endopterygota</taxon>
        <taxon>Diptera</taxon>
        <taxon>Brachycera</taxon>
        <taxon>Muscomorpha</taxon>
        <taxon>Hippoboscoidea</taxon>
        <taxon>Glossinidae</taxon>
        <taxon>Glossina</taxon>
    </lineage>
</organism>
<dbReference type="VEuPathDB" id="VectorBase:GAUT013328"/>
<dbReference type="Proteomes" id="UP000078200">
    <property type="component" value="Unassembled WGS sequence"/>
</dbReference>
<protein>
    <submittedName>
        <fullName evidence="1">Uncharacterized protein</fullName>
    </submittedName>
</protein>
<proteinExistence type="predicted"/>
<evidence type="ECO:0000313" key="2">
    <source>
        <dbReference type="Proteomes" id="UP000078200"/>
    </source>
</evidence>
<dbReference type="AlphaFoldDB" id="A0A1A9URV6"/>
<evidence type="ECO:0000313" key="1">
    <source>
        <dbReference type="EnsemblMetazoa" id="GAUT013328-PA"/>
    </source>
</evidence>
<keyword evidence="2" id="KW-1185">Reference proteome</keyword>
<reference evidence="1" key="1">
    <citation type="submission" date="2020-05" db="UniProtKB">
        <authorList>
            <consortium name="EnsemblMetazoa"/>
        </authorList>
    </citation>
    <scope>IDENTIFICATION</scope>
    <source>
        <strain evidence="1">TTRI</strain>
    </source>
</reference>
<accession>A0A1A9URV6</accession>
<dbReference type="EnsemblMetazoa" id="GAUT013328-RA">
    <property type="protein sequence ID" value="GAUT013328-PA"/>
    <property type="gene ID" value="GAUT013328"/>
</dbReference>